<dbReference type="eggNOG" id="KOG4308">
    <property type="taxonomic scope" value="Eukaryota"/>
</dbReference>
<dbReference type="InterPro" id="IPR027038">
    <property type="entry name" value="RanGap"/>
</dbReference>
<evidence type="ECO:0000313" key="5">
    <source>
        <dbReference type="EMBL" id="KCV71471.1"/>
    </source>
</evidence>
<sequence length="636" mass="65741">MVKSESAHPTNSIDFFAVELSPNWSQKTSRCSYAAAYAGAARLQGGASAAARAATSGSNAYSATPTQNQPTGRFTSKYSHAKRHSLVPPGVGTPPSRSKAAGPLAGNWHDTPASSDEEEDAPVESIPSGDDTALMAGGPSASSSAENATLSADGAWPEQGAAASLLGEGSSFSVLQFSASAKRQLPMLAEALSGNTSLKEAYFNRVDAPSPDWLPLLNTLFQLPSLRTLDLSFNQTLSAQTFTALAEGLKSSKTIRSLYLENVRMLGSSAAIIATGLGQNTSLEVLSLANNLIRVDGSRALANALLHNSCIRAINLSGNPLGDDSVALLCDAMYVRLYGSSPAGSVLRLQELDLSRTNISATATRHLARILNPRSSSGDVESAGGMVYGSPPSQASPLSSGFFGGAFGALGEAFSSSRRRGSGAGHRAADSSSDEDDSDSDSDDRPGGAGGADSFSGPAGLRALILADNPLGSDGVAILSRALENNRILRVLDISKTGGLRLQGAAALADALPRATALRVLRLAESDLTPDRVAALANGIRTAPNLSLLDLSGNPITAEAMSLLSASVIKNKKLASLILKNCQLTTECAIVLAKHISADKRLTHLELSNNPGLDGSGQTVLFDALKNNERLAYLGL</sequence>
<dbReference type="STRING" id="691883.A0A058ZC13"/>
<feature type="compositionally biased region" description="Acidic residues" evidence="4">
    <location>
        <begin position="432"/>
        <end position="442"/>
    </location>
</feature>
<feature type="region of interest" description="Disordered" evidence="4">
    <location>
        <begin position="84"/>
        <end position="151"/>
    </location>
</feature>
<keyword evidence="3" id="KW-0677">Repeat</keyword>
<dbReference type="RefSeq" id="XP_009494594.1">
    <property type="nucleotide sequence ID" value="XM_009496319.1"/>
</dbReference>
<dbReference type="PANTHER" id="PTHR24113:SF12">
    <property type="entry name" value="RAN GTPASE-ACTIVATING PROTEIN 1"/>
    <property type="match status" value="1"/>
</dbReference>
<evidence type="ECO:0008006" key="7">
    <source>
        <dbReference type="Google" id="ProtNLM"/>
    </source>
</evidence>
<evidence type="ECO:0000313" key="6">
    <source>
        <dbReference type="Proteomes" id="UP000030693"/>
    </source>
</evidence>
<dbReference type="SUPFAM" id="SSF52047">
    <property type="entry name" value="RNI-like"/>
    <property type="match status" value="2"/>
</dbReference>
<evidence type="ECO:0000256" key="2">
    <source>
        <dbReference type="ARBA" id="ARBA00022614"/>
    </source>
</evidence>
<gene>
    <name evidence="5" type="ORF">H696_02417</name>
</gene>
<name>A0A058ZC13_FONAL</name>
<dbReference type="GO" id="GO:0031267">
    <property type="term" value="F:small GTPase binding"/>
    <property type="evidence" value="ECO:0007669"/>
    <property type="project" value="TreeGrafter"/>
</dbReference>
<dbReference type="PANTHER" id="PTHR24113">
    <property type="entry name" value="RAN GTPASE-ACTIVATING PROTEIN 1"/>
    <property type="match status" value="1"/>
</dbReference>
<keyword evidence="6" id="KW-1185">Reference proteome</keyword>
<evidence type="ECO:0000256" key="4">
    <source>
        <dbReference type="SAM" id="MobiDB-lite"/>
    </source>
</evidence>
<dbReference type="OrthoDB" id="427001at2759"/>
<protein>
    <recommendedName>
        <fullName evidence="7">RNI-like protein</fullName>
    </recommendedName>
</protein>
<dbReference type="InterPro" id="IPR001611">
    <property type="entry name" value="Leu-rich_rpt"/>
</dbReference>
<dbReference type="InterPro" id="IPR032675">
    <property type="entry name" value="LRR_dom_sf"/>
</dbReference>
<feature type="compositionally biased region" description="Polar residues" evidence="4">
    <location>
        <begin position="140"/>
        <end position="150"/>
    </location>
</feature>
<dbReference type="GO" id="GO:0006913">
    <property type="term" value="P:nucleocytoplasmic transport"/>
    <property type="evidence" value="ECO:0007669"/>
    <property type="project" value="TreeGrafter"/>
</dbReference>
<keyword evidence="1" id="KW-0343">GTPase activation</keyword>
<evidence type="ECO:0000256" key="1">
    <source>
        <dbReference type="ARBA" id="ARBA00022468"/>
    </source>
</evidence>
<dbReference type="GO" id="GO:0005829">
    <property type="term" value="C:cytosol"/>
    <property type="evidence" value="ECO:0007669"/>
    <property type="project" value="TreeGrafter"/>
</dbReference>
<dbReference type="AlphaFoldDB" id="A0A058ZC13"/>
<dbReference type="Gene3D" id="3.80.10.10">
    <property type="entry name" value="Ribonuclease Inhibitor"/>
    <property type="match status" value="3"/>
</dbReference>
<evidence type="ECO:0000256" key="3">
    <source>
        <dbReference type="ARBA" id="ARBA00022737"/>
    </source>
</evidence>
<reference evidence="5" key="1">
    <citation type="submission" date="2013-04" db="EMBL/GenBank/DDBJ databases">
        <title>The Genome Sequence of Fonticula alba ATCC 38817.</title>
        <authorList>
            <consortium name="The Broad Institute Genomics Platform"/>
            <person name="Russ C."/>
            <person name="Cuomo C."/>
            <person name="Burger G."/>
            <person name="Gray M.W."/>
            <person name="Holland P.W.H."/>
            <person name="King N."/>
            <person name="Lang F.B.F."/>
            <person name="Roger A.J."/>
            <person name="Ruiz-Trillo I."/>
            <person name="Brown M."/>
            <person name="Walker B."/>
            <person name="Young S."/>
            <person name="Zeng Q."/>
            <person name="Gargeya S."/>
            <person name="Fitzgerald M."/>
            <person name="Haas B."/>
            <person name="Abouelleil A."/>
            <person name="Allen A.W."/>
            <person name="Alvarado L."/>
            <person name="Arachchi H.M."/>
            <person name="Berlin A.M."/>
            <person name="Chapman S.B."/>
            <person name="Gainer-Dewar J."/>
            <person name="Goldberg J."/>
            <person name="Griggs A."/>
            <person name="Gujja S."/>
            <person name="Hansen M."/>
            <person name="Howarth C."/>
            <person name="Imamovic A."/>
            <person name="Ireland A."/>
            <person name="Larimer J."/>
            <person name="McCowan C."/>
            <person name="Murphy C."/>
            <person name="Pearson M."/>
            <person name="Poon T.W."/>
            <person name="Priest M."/>
            <person name="Roberts A."/>
            <person name="Saif S."/>
            <person name="Shea T."/>
            <person name="Sisk P."/>
            <person name="Sykes S."/>
            <person name="Wortman J."/>
            <person name="Nusbaum C."/>
            <person name="Birren B."/>
        </authorList>
    </citation>
    <scope>NUCLEOTIDE SEQUENCE [LARGE SCALE GENOMIC DNA]</scope>
    <source>
        <strain evidence="5">ATCC 38817</strain>
    </source>
</reference>
<dbReference type="SMART" id="SM00368">
    <property type="entry name" value="LRR_RI"/>
    <property type="match status" value="9"/>
</dbReference>
<dbReference type="EMBL" id="KB932203">
    <property type="protein sequence ID" value="KCV71471.1"/>
    <property type="molecule type" value="Genomic_DNA"/>
</dbReference>
<accession>A0A058ZC13</accession>
<dbReference type="GO" id="GO:0048471">
    <property type="term" value="C:perinuclear region of cytoplasm"/>
    <property type="evidence" value="ECO:0007669"/>
    <property type="project" value="TreeGrafter"/>
</dbReference>
<feature type="region of interest" description="Disordered" evidence="4">
    <location>
        <begin position="416"/>
        <end position="455"/>
    </location>
</feature>
<dbReference type="GO" id="GO:0005634">
    <property type="term" value="C:nucleus"/>
    <property type="evidence" value="ECO:0007669"/>
    <property type="project" value="TreeGrafter"/>
</dbReference>
<dbReference type="GO" id="GO:0005096">
    <property type="term" value="F:GTPase activator activity"/>
    <property type="evidence" value="ECO:0007669"/>
    <property type="project" value="UniProtKB-KW"/>
</dbReference>
<keyword evidence="2" id="KW-0433">Leucine-rich repeat</keyword>
<dbReference type="Proteomes" id="UP000030693">
    <property type="component" value="Unassembled WGS sequence"/>
</dbReference>
<dbReference type="Pfam" id="PF13516">
    <property type="entry name" value="LRR_6"/>
    <property type="match status" value="3"/>
</dbReference>
<dbReference type="GeneID" id="20527142"/>
<proteinExistence type="predicted"/>
<organism evidence="5">
    <name type="scientific">Fonticula alba</name>
    <name type="common">Slime mold</name>
    <dbReference type="NCBI Taxonomy" id="691883"/>
    <lineage>
        <taxon>Eukaryota</taxon>
        <taxon>Rotosphaerida</taxon>
        <taxon>Fonticulaceae</taxon>
        <taxon>Fonticula</taxon>
    </lineage>
</organism>